<evidence type="ECO:0000256" key="5">
    <source>
        <dbReference type="ARBA" id="ARBA00022741"/>
    </source>
</evidence>
<evidence type="ECO:0000256" key="9">
    <source>
        <dbReference type="PROSITE-ProRule" id="PRU00289"/>
    </source>
</evidence>
<dbReference type="PANTHER" id="PTHR22683:SF1">
    <property type="entry name" value="TYPE VII SECRETION SYSTEM PROTEIN ESSC"/>
    <property type="match status" value="1"/>
</dbReference>
<gene>
    <name evidence="13" type="primary">ftsK_6</name>
    <name evidence="13" type="ORF">Raf01_94970</name>
</gene>
<dbReference type="RefSeq" id="WP_203924709.1">
    <property type="nucleotide sequence ID" value="NZ_BONZ01000124.1"/>
</dbReference>
<evidence type="ECO:0000256" key="1">
    <source>
        <dbReference type="ARBA" id="ARBA00004651"/>
    </source>
</evidence>
<keyword evidence="2" id="KW-1003">Cell membrane</keyword>
<dbReference type="EMBL" id="BONZ01000124">
    <property type="protein sequence ID" value="GIH21325.1"/>
    <property type="molecule type" value="Genomic_DNA"/>
</dbReference>
<keyword evidence="14" id="KW-1185">Reference proteome</keyword>
<proteinExistence type="predicted"/>
<evidence type="ECO:0000256" key="10">
    <source>
        <dbReference type="SAM" id="Coils"/>
    </source>
</evidence>
<evidence type="ECO:0000256" key="4">
    <source>
        <dbReference type="ARBA" id="ARBA00022737"/>
    </source>
</evidence>
<feature type="binding site" evidence="9">
    <location>
        <begin position="833"/>
        <end position="840"/>
    </location>
    <ligand>
        <name>ATP</name>
        <dbReference type="ChEBI" id="CHEBI:30616"/>
    </ligand>
</feature>
<keyword evidence="3 11" id="KW-0812">Transmembrane</keyword>
<dbReference type="NCBIfam" id="TIGR03925">
    <property type="entry name" value="T7SS_EccC_b"/>
    <property type="match status" value="1"/>
</dbReference>
<dbReference type="InterPro" id="IPR023837">
    <property type="entry name" value="EccCb-like_Actinobacteria"/>
</dbReference>
<keyword evidence="8 11" id="KW-0472">Membrane</keyword>
<dbReference type="GO" id="GO:0005524">
    <property type="term" value="F:ATP binding"/>
    <property type="evidence" value="ECO:0007669"/>
    <property type="project" value="UniProtKB-UniRule"/>
</dbReference>
<sequence length="1321" mass="143381">MGLVIVRRPPRRLAPPIPSGEVVLDPPPEIPTATGKGWSRMMTIMPMAAGAAAMGLMMGVQRGGPLAYVAGGMYGVSTLGMIAAQIAGQVGGQAKRDMIDARRQYMRRLSQLRAQVRATIRQQREAVHYRHPDPEALWSTTASARLWERRRADPDFGVVRIGIGPQEIATPLIPPQTRPVDELEPLCAVALRRFVSTYSVVPDLPVAIALRDFSHVYLRGPDQAVRGLVRAVVAQLSTFHAPDDLLVGLCVSDIQRPGWEWAKWLPHALHPAKTDAVGPVRLFAPAITALEAMLDDVLANRPRFNPSMPGSSGGPHVVVVIDGGATAGSDHLMTDGGVEGVTLIDLSNPPPRLLDESAVVLDVAADGTVTGTTMDGSTEVGKADTMAHNESEALVRELAPLRLSATSYADQSVTVDLGLAELLDLGDPYDFDVARGWASRPNRDRLRVPIGVSLDGRPIELDLKESAQEGMGPHGLLVGATGSGKSELLRTLVLALAVTHNSEILNFVLVDFKGGATFTKLDRLPHTSAVITNLEEELSLVDRMLGAIQGELMRRQELLRHAGNYASQRDYERARAAGIPLAPLPSLLIIVDEFSELLTARPDFIEMFVQIGRVGRSLGVHLLLASQRLEEGRLRGLETHLSYRIGLRTFSSMDSRAVLGVPDAYELPRSPGHGYIKAGTEGLIRFRAAYVSGMYHRDGGRQPLDGQPSDIVRPYTTHYAASSTPEQQHVELPEEADEPVGGDTLLDVLVGRMEGRGMPAHQVWLPPLADPATLDQLLPPIVHTAQRGLNVGDPALHGAVHGVVGIVDKPFEQRRDPMWLDLSGAAGNLIVIGGPQSGKSTFLRTLIASVALTHTPAEAQFYCLDFGGGALTTLRDLPHVGSVATRRDINRVRRTIAELQVLVQDREHRFATAGVDGIATYRRAKRAGQLRDDPFGDVFLVVDGWSTLRSDFEDLEPVVAELANRGLGFGVHLLASGSRWMDVRPAHRDAFGAKIELRLGEPSDSVINRRAAVNVPERLPGHGLTPDGLHFLTGLPRMDGAQRVEDLADAVAELVKVARNDWTGPPAPRVRLLPDELPYEALPRPVPGSGGRLPVGVAEADLQPVHLDFDAEPHVLLFGDIECGKSSFLRSLARGITESYDPSQARVILVDYRRSLLGCVTTDHLIGYGTSVQVTNDLIQQVVEVMKERLPGPDITPDQLRNRSWWRGPELYLLIDDYDLVAGSTGNPLSPLLEYLAQARDIGLHLIITRRIGGASRALFDPIVGRIRELASPGIMMSGPKEEGPLFGNIKPQFLPPGRAWMITRREGARLVQLAWSPPAQ</sequence>
<name>A0A8J3VWH8_9ACTN</name>
<evidence type="ECO:0000256" key="8">
    <source>
        <dbReference type="ARBA" id="ARBA00023136"/>
    </source>
</evidence>
<keyword evidence="6 9" id="KW-0067">ATP-binding</keyword>
<dbReference type="Proteomes" id="UP000642748">
    <property type="component" value="Unassembled WGS sequence"/>
</dbReference>
<dbReference type="SMART" id="SM00382">
    <property type="entry name" value="AAA"/>
    <property type="match status" value="3"/>
</dbReference>
<evidence type="ECO:0000259" key="12">
    <source>
        <dbReference type="PROSITE" id="PS50901"/>
    </source>
</evidence>
<feature type="transmembrane region" description="Helical" evidence="11">
    <location>
        <begin position="41"/>
        <end position="60"/>
    </location>
</feature>
<evidence type="ECO:0000256" key="3">
    <source>
        <dbReference type="ARBA" id="ARBA00022692"/>
    </source>
</evidence>
<evidence type="ECO:0000256" key="2">
    <source>
        <dbReference type="ARBA" id="ARBA00022475"/>
    </source>
</evidence>
<dbReference type="Gene3D" id="3.40.50.300">
    <property type="entry name" value="P-loop containing nucleotide triphosphate hydrolases"/>
    <property type="match status" value="4"/>
</dbReference>
<protein>
    <submittedName>
        <fullName evidence="13">Type VII secretion protein EccC</fullName>
    </submittedName>
</protein>
<keyword evidence="5 9" id="KW-0547">Nucleotide-binding</keyword>
<evidence type="ECO:0000256" key="6">
    <source>
        <dbReference type="ARBA" id="ARBA00022840"/>
    </source>
</evidence>
<dbReference type="PROSITE" id="PS50901">
    <property type="entry name" value="FTSK"/>
    <property type="match status" value="3"/>
</dbReference>
<reference evidence="13" key="1">
    <citation type="submission" date="2021-01" db="EMBL/GenBank/DDBJ databases">
        <title>Whole genome shotgun sequence of Rugosimonospora africana NBRC 104875.</title>
        <authorList>
            <person name="Komaki H."/>
            <person name="Tamura T."/>
        </authorList>
    </citation>
    <scope>NUCLEOTIDE SEQUENCE</scope>
    <source>
        <strain evidence="13">NBRC 104875</strain>
    </source>
</reference>
<feature type="domain" description="FtsK" evidence="12">
    <location>
        <begin position="456"/>
        <end position="656"/>
    </location>
</feature>
<dbReference type="NCBIfam" id="TIGR03924">
    <property type="entry name" value="T7SS_EccC_a"/>
    <property type="match status" value="1"/>
</dbReference>
<dbReference type="InterPro" id="IPR050206">
    <property type="entry name" value="FtsK/SpoIIIE/SftA"/>
</dbReference>
<dbReference type="SUPFAM" id="SSF52540">
    <property type="entry name" value="P-loop containing nucleoside triphosphate hydrolases"/>
    <property type="match status" value="3"/>
</dbReference>
<accession>A0A8J3VWH8</accession>
<dbReference type="PANTHER" id="PTHR22683">
    <property type="entry name" value="SPORULATION PROTEIN RELATED"/>
    <property type="match status" value="1"/>
</dbReference>
<dbReference type="GO" id="GO:0003677">
    <property type="term" value="F:DNA binding"/>
    <property type="evidence" value="ECO:0007669"/>
    <property type="project" value="InterPro"/>
</dbReference>
<feature type="transmembrane region" description="Helical" evidence="11">
    <location>
        <begin position="67"/>
        <end position="88"/>
    </location>
</feature>
<feature type="coiled-coil region" evidence="10">
    <location>
        <begin position="95"/>
        <end position="122"/>
    </location>
</feature>
<feature type="binding site" evidence="9">
    <location>
        <begin position="1119"/>
        <end position="1126"/>
    </location>
    <ligand>
        <name>ATP</name>
        <dbReference type="ChEBI" id="CHEBI:30616"/>
    </ligand>
</feature>
<evidence type="ECO:0000313" key="14">
    <source>
        <dbReference type="Proteomes" id="UP000642748"/>
    </source>
</evidence>
<organism evidence="13 14">
    <name type="scientific">Rugosimonospora africana</name>
    <dbReference type="NCBI Taxonomy" id="556532"/>
    <lineage>
        <taxon>Bacteria</taxon>
        <taxon>Bacillati</taxon>
        <taxon>Actinomycetota</taxon>
        <taxon>Actinomycetes</taxon>
        <taxon>Micromonosporales</taxon>
        <taxon>Micromonosporaceae</taxon>
        <taxon>Rugosimonospora</taxon>
    </lineage>
</organism>
<evidence type="ECO:0000313" key="13">
    <source>
        <dbReference type="EMBL" id="GIH21325.1"/>
    </source>
</evidence>
<feature type="binding site" evidence="9">
    <location>
        <begin position="479"/>
        <end position="486"/>
    </location>
    <ligand>
        <name>ATP</name>
        <dbReference type="ChEBI" id="CHEBI:30616"/>
    </ligand>
</feature>
<comment type="subcellular location">
    <subcellularLocation>
        <location evidence="1">Cell membrane</location>
        <topology evidence="1">Multi-pass membrane protein</topology>
    </subcellularLocation>
</comment>
<comment type="caution">
    <text evidence="13">The sequence shown here is derived from an EMBL/GenBank/DDBJ whole genome shotgun (WGS) entry which is preliminary data.</text>
</comment>
<dbReference type="InterPro" id="IPR027417">
    <property type="entry name" value="P-loop_NTPase"/>
</dbReference>
<dbReference type="Pfam" id="PF01580">
    <property type="entry name" value="FtsK_SpoIIIE"/>
    <property type="match status" value="2"/>
</dbReference>
<evidence type="ECO:0000256" key="7">
    <source>
        <dbReference type="ARBA" id="ARBA00022989"/>
    </source>
</evidence>
<feature type="domain" description="FtsK" evidence="12">
    <location>
        <begin position="1102"/>
        <end position="1286"/>
    </location>
</feature>
<dbReference type="GO" id="GO:0005886">
    <property type="term" value="C:plasma membrane"/>
    <property type="evidence" value="ECO:0007669"/>
    <property type="project" value="UniProtKB-SubCell"/>
</dbReference>
<evidence type="ECO:0000256" key="11">
    <source>
        <dbReference type="SAM" id="Phobius"/>
    </source>
</evidence>
<dbReference type="InterPro" id="IPR023836">
    <property type="entry name" value="EccCa-like_Actinobacteria"/>
</dbReference>
<dbReference type="InterPro" id="IPR002543">
    <property type="entry name" value="FtsK_dom"/>
</dbReference>
<feature type="domain" description="FtsK" evidence="12">
    <location>
        <begin position="815"/>
        <end position="1006"/>
    </location>
</feature>
<dbReference type="InterPro" id="IPR003593">
    <property type="entry name" value="AAA+_ATPase"/>
</dbReference>
<keyword evidence="7 11" id="KW-1133">Transmembrane helix</keyword>
<keyword evidence="10" id="KW-0175">Coiled coil</keyword>
<keyword evidence="4" id="KW-0677">Repeat</keyword>